<name>A0A484B5T4_DRONA</name>
<feature type="coiled-coil region" evidence="4">
    <location>
        <begin position="46"/>
        <end position="81"/>
    </location>
</feature>
<dbReference type="Pfam" id="PF22878">
    <property type="entry name" value="SPT2_N"/>
    <property type="match status" value="1"/>
</dbReference>
<dbReference type="OrthoDB" id="6259853at2759"/>
<sequence length="655" mass="74220">MDFGALLHFAKKNNDAATKDEGKYYSTKYAPPKKETKESKQLSTNIQKFLKKREAEEIERKRQEREKLNNLLAMRDEKSKNKIRKMLKVTKSANKSVLEDAKDCDNSALNGADQPEGDDYGYVSTEANAFYQKYIEKVKDVQEDKGFAPSRPQSVRDLSGTKERVKAAITREREEAKSNTRQRNSNATPRRERDSSVVRPNNTGDKKLYDPEAERREDESKKREEEQKKAKVKRPPQPPPMDFQTLLRLAEQKQHEPVNIAIPEKKEPERLLSAREKRELEERQKYKEQRAQRDRQRELEAKAKEQRKENGVANQPGRMALNGRIPKLNKPPTAGAGGAAAAPAAESKVKQSSDILKKPGPSSSSANAKPTNGTNNNNAAKRTAASGAAASASLTIAKGNATVQSRNPYAAANKSGVTREFPPRDLSRSREVARRDLSKARDLSKTRDLSKARDLSKTREFPPRNLSKTREFPPRDVSKTREFPPRDVSKTRESRRDQPKNRDLSKVRDASKTRAFPPADMQRAAQRKPIGSGGATGAGRPPPTAGRKPMGTANKRRIYDDDDSEYDSDLADFIDDGDCNEDISSHIRDIFGYDKRRYRDMDDDDAEMESSFAQVQREEFISKKLGLQEDLEDMRMEALHKKRKMAKKRCSRIDD</sequence>
<gene>
    <name evidence="7" type="ORF">AWZ03_009905</name>
</gene>
<dbReference type="GO" id="GO:0042393">
    <property type="term" value="F:histone binding"/>
    <property type="evidence" value="ECO:0007669"/>
    <property type="project" value="TreeGrafter"/>
</dbReference>
<accession>A0A484B5T4</accession>
<feature type="compositionally biased region" description="Basic and acidic residues" evidence="5">
    <location>
        <begin position="159"/>
        <end position="178"/>
    </location>
</feature>
<feature type="domain" description="SPT2 homolog N-terminal" evidence="6">
    <location>
        <begin position="1"/>
        <end position="91"/>
    </location>
</feature>
<evidence type="ECO:0000256" key="5">
    <source>
        <dbReference type="SAM" id="MobiDB-lite"/>
    </source>
</evidence>
<comment type="caution">
    <text evidence="7">The sequence shown here is derived from an EMBL/GenBank/DDBJ whole genome shotgun (WGS) entry which is preliminary data.</text>
</comment>
<dbReference type="GO" id="GO:0006334">
    <property type="term" value="P:nucleosome assembly"/>
    <property type="evidence" value="ECO:0007669"/>
    <property type="project" value="TreeGrafter"/>
</dbReference>
<feature type="region of interest" description="Disordered" evidence="5">
    <location>
        <begin position="26"/>
        <end position="46"/>
    </location>
</feature>
<dbReference type="GO" id="GO:0003677">
    <property type="term" value="F:DNA binding"/>
    <property type="evidence" value="ECO:0007669"/>
    <property type="project" value="TreeGrafter"/>
</dbReference>
<dbReference type="InterPro" id="IPR013256">
    <property type="entry name" value="Chromatin_SPT2"/>
</dbReference>
<keyword evidence="8" id="KW-1185">Reference proteome</keyword>
<dbReference type="AlphaFoldDB" id="A0A484B5T4"/>
<feature type="region of interest" description="Disordered" evidence="5">
    <location>
        <begin position="101"/>
        <end position="122"/>
    </location>
</feature>
<feature type="compositionally biased region" description="Low complexity" evidence="5">
    <location>
        <begin position="331"/>
        <end position="345"/>
    </location>
</feature>
<feature type="compositionally biased region" description="Polar residues" evidence="5">
    <location>
        <begin position="179"/>
        <end position="188"/>
    </location>
</feature>
<reference evidence="7 8" key="1">
    <citation type="journal article" date="2019" name="J. Hered.">
        <title>An Improved Genome Assembly for Drosophila navojoa, the Basal Species in the mojavensis Cluster.</title>
        <authorList>
            <person name="Vanderlinde T."/>
            <person name="Dupim E.G."/>
            <person name="Nazario-Yepiz N.O."/>
            <person name="Carvalho A.B."/>
        </authorList>
    </citation>
    <scope>NUCLEOTIDE SEQUENCE [LARGE SCALE GENOMIC DNA]</scope>
    <source>
        <strain evidence="7">Navoj_Jal97</strain>
        <tissue evidence="7">Whole organism</tissue>
    </source>
</reference>
<dbReference type="Proteomes" id="UP000295192">
    <property type="component" value="Unassembled WGS sequence"/>
</dbReference>
<evidence type="ECO:0000313" key="8">
    <source>
        <dbReference type="Proteomes" id="UP000295192"/>
    </source>
</evidence>
<dbReference type="GO" id="GO:0006360">
    <property type="term" value="P:transcription by RNA polymerase I"/>
    <property type="evidence" value="ECO:0007669"/>
    <property type="project" value="TreeGrafter"/>
</dbReference>
<dbReference type="Pfam" id="PF08243">
    <property type="entry name" value="SPT2"/>
    <property type="match status" value="1"/>
</dbReference>
<evidence type="ECO:0000256" key="1">
    <source>
        <dbReference type="ARBA" id="ARBA00006461"/>
    </source>
</evidence>
<proteinExistence type="inferred from homology"/>
<dbReference type="PANTHER" id="PTHR22691">
    <property type="entry name" value="YEAST SPT2-RELATED"/>
    <property type="match status" value="1"/>
</dbReference>
<dbReference type="GO" id="GO:0005730">
    <property type="term" value="C:nucleolus"/>
    <property type="evidence" value="ECO:0007669"/>
    <property type="project" value="TreeGrafter"/>
</dbReference>
<organism evidence="7 8">
    <name type="scientific">Drosophila navojoa</name>
    <name type="common">Fruit fly</name>
    <dbReference type="NCBI Taxonomy" id="7232"/>
    <lineage>
        <taxon>Eukaryota</taxon>
        <taxon>Metazoa</taxon>
        <taxon>Ecdysozoa</taxon>
        <taxon>Arthropoda</taxon>
        <taxon>Hexapoda</taxon>
        <taxon>Insecta</taxon>
        <taxon>Pterygota</taxon>
        <taxon>Neoptera</taxon>
        <taxon>Endopterygota</taxon>
        <taxon>Diptera</taxon>
        <taxon>Brachycera</taxon>
        <taxon>Muscomorpha</taxon>
        <taxon>Ephydroidea</taxon>
        <taxon>Drosophilidae</taxon>
        <taxon>Drosophila</taxon>
    </lineage>
</organism>
<dbReference type="SMART" id="SM00784">
    <property type="entry name" value="SPT2"/>
    <property type="match status" value="1"/>
</dbReference>
<feature type="compositionally biased region" description="Basic and acidic residues" evidence="5">
    <location>
        <begin position="204"/>
        <end position="229"/>
    </location>
</feature>
<evidence type="ECO:0000256" key="3">
    <source>
        <dbReference type="ARBA" id="ARBA00023054"/>
    </source>
</evidence>
<feature type="compositionally biased region" description="Basic and acidic residues" evidence="5">
    <location>
        <begin position="421"/>
        <end position="512"/>
    </location>
</feature>
<dbReference type="EMBL" id="LSRL02000140">
    <property type="protein sequence ID" value="TDG43662.1"/>
    <property type="molecule type" value="Genomic_DNA"/>
</dbReference>
<feature type="compositionally biased region" description="Basic and acidic residues" evidence="5">
    <location>
        <begin position="263"/>
        <end position="310"/>
    </location>
</feature>
<dbReference type="PANTHER" id="PTHR22691:SF8">
    <property type="entry name" value="PROTEIN SPT2 HOMOLOG"/>
    <property type="match status" value="1"/>
</dbReference>
<evidence type="ECO:0000259" key="6">
    <source>
        <dbReference type="Pfam" id="PF22878"/>
    </source>
</evidence>
<dbReference type="InterPro" id="IPR054552">
    <property type="entry name" value="SPT2_N"/>
</dbReference>
<evidence type="ECO:0000256" key="2">
    <source>
        <dbReference type="ARBA" id="ARBA00013786"/>
    </source>
</evidence>
<evidence type="ECO:0000256" key="4">
    <source>
        <dbReference type="SAM" id="Coils"/>
    </source>
</evidence>
<comment type="similarity">
    <text evidence="1">Belongs to the SPT2 family.</text>
</comment>
<dbReference type="OMA" id="GPMATPH"/>
<feature type="compositionally biased region" description="Low complexity" evidence="5">
    <location>
        <begin position="366"/>
        <end position="393"/>
    </location>
</feature>
<feature type="compositionally biased region" description="Basic and acidic residues" evidence="5">
    <location>
        <begin position="347"/>
        <end position="357"/>
    </location>
</feature>
<feature type="region of interest" description="Disordered" evidence="5">
    <location>
        <begin position="143"/>
        <end position="565"/>
    </location>
</feature>
<protein>
    <recommendedName>
        <fullName evidence="2">Protein SPT2 homolog</fullName>
    </recommendedName>
</protein>
<evidence type="ECO:0000313" key="7">
    <source>
        <dbReference type="EMBL" id="TDG43662.1"/>
    </source>
</evidence>
<keyword evidence="3 4" id="KW-0175">Coiled coil</keyword>
<dbReference type="STRING" id="7232.A0A484B5T4"/>